<dbReference type="Pfam" id="PF00645">
    <property type="entry name" value="zf-PARP"/>
    <property type="match status" value="2"/>
</dbReference>
<proteinExistence type="predicted"/>
<evidence type="ECO:0000256" key="2">
    <source>
        <dbReference type="ARBA" id="ARBA00022723"/>
    </source>
</evidence>
<comment type="subcellular location">
    <subcellularLocation>
        <location evidence="1">Nucleus</location>
    </subcellularLocation>
</comment>
<dbReference type="SUPFAM" id="SSF57716">
    <property type="entry name" value="Glucocorticoid receptor-like (DNA-binding domain)"/>
    <property type="match status" value="2"/>
</dbReference>
<evidence type="ECO:0000313" key="7">
    <source>
        <dbReference type="EMBL" id="KAF5741879.1"/>
    </source>
</evidence>
<dbReference type="SMART" id="SM01336">
    <property type="entry name" value="zf-PARP"/>
    <property type="match status" value="2"/>
</dbReference>
<keyword evidence="3" id="KW-0863">Zinc-finger</keyword>
<dbReference type="InParanoid" id="A0A7J7D6J3"/>
<gene>
    <name evidence="7" type="ORF">HS088_TW10G00886</name>
</gene>
<keyword evidence="4" id="KW-0862">Zinc</keyword>
<keyword evidence="5" id="KW-0539">Nucleus</keyword>
<keyword evidence="2" id="KW-0479">Metal-binding</keyword>
<name>A0A7J7D6J3_TRIWF</name>
<dbReference type="InterPro" id="IPR001510">
    <property type="entry name" value="Znf_PARP"/>
</dbReference>
<dbReference type="InterPro" id="IPR025834">
    <property type="entry name" value="TopoI_C_dom"/>
</dbReference>
<comment type="caution">
    <text evidence="7">The sequence shown here is derived from an EMBL/GenBank/DDBJ whole genome shotgun (WGS) entry which is preliminary data.</text>
</comment>
<dbReference type="GO" id="GO:0005634">
    <property type="term" value="C:nucleus"/>
    <property type="evidence" value="ECO:0007669"/>
    <property type="project" value="UniProtKB-SubCell"/>
</dbReference>
<dbReference type="Pfam" id="PF14370">
    <property type="entry name" value="Topo_C_assoc"/>
    <property type="match status" value="1"/>
</dbReference>
<evidence type="ECO:0000259" key="6">
    <source>
        <dbReference type="PROSITE" id="PS50064"/>
    </source>
</evidence>
<dbReference type="GO" id="GO:0003677">
    <property type="term" value="F:DNA binding"/>
    <property type="evidence" value="ECO:0007669"/>
    <property type="project" value="InterPro"/>
</dbReference>
<evidence type="ECO:0000256" key="1">
    <source>
        <dbReference type="ARBA" id="ARBA00004123"/>
    </source>
</evidence>
<feature type="domain" description="PARP-type" evidence="6">
    <location>
        <begin position="109"/>
        <end position="181"/>
    </location>
</feature>
<keyword evidence="8" id="KW-1185">Reference proteome</keyword>
<evidence type="ECO:0000313" key="8">
    <source>
        <dbReference type="Proteomes" id="UP000593562"/>
    </source>
</evidence>
<dbReference type="Gene3D" id="3.30.1740.10">
    <property type="entry name" value="Zinc finger, PARP-type"/>
    <property type="match status" value="2"/>
</dbReference>
<dbReference type="PROSITE" id="PS50064">
    <property type="entry name" value="ZF_PARP_2"/>
    <property type="match status" value="2"/>
</dbReference>
<organism evidence="7 8">
    <name type="scientific">Tripterygium wilfordii</name>
    <name type="common">Thunder God vine</name>
    <dbReference type="NCBI Taxonomy" id="458696"/>
    <lineage>
        <taxon>Eukaryota</taxon>
        <taxon>Viridiplantae</taxon>
        <taxon>Streptophyta</taxon>
        <taxon>Embryophyta</taxon>
        <taxon>Tracheophyta</taxon>
        <taxon>Spermatophyta</taxon>
        <taxon>Magnoliopsida</taxon>
        <taxon>eudicotyledons</taxon>
        <taxon>Gunneridae</taxon>
        <taxon>Pentapetalae</taxon>
        <taxon>rosids</taxon>
        <taxon>fabids</taxon>
        <taxon>Celastrales</taxon>
        <taxon>Celastraceae</taxon>
        <taxon>Tripterygium</taxon>
    </lineage>
</organism>
<evidence type="ECO:0000256" key="5">
    <source>
        <dbReference type="ARBA" id="ARBA00023242"/>
    </source>
</evidence>
<dbReference type="InterPro" id="IPR036957">
    <property type="entry name" value="Znf_PARP_sf"/>
</dbReference>
<dbReference type="FunFam" id="3.30.1740.10:FF:000004">
    <property type="entry name" value="Poly [ADP-ribose] polymerase"/>
    <property type="match status" value="1"/>
</dbReference>
<dbReference type="GO" id="GO:0008270">
    <property type="term" value="F:zinc ion binding"/>
    <property type="evidence" value="ECO:0007669"/>
    <property type="project" value="UniProtKB-KW"/>
</dbReference>
<feature type="domain" description="PARP-type" evidence="6">
    <location>
        <begin position="8"/>
        <end position="91"/>
    </location>
</feature>
<reference evidence="7 8" key="1">
    <citation type="journal article" date="2020" name="Nat. Commun.">
        <title>Genome of Tripterygium wilfordii and identification of cytochrome P450 involved in triptolide biosynthesis.</title>
        <authorList>
            <person name="Tu L."/>
            <person name="Su P."/>
            <person name="Zhang Z."/>
            <person name="Gao L."/>
            <person name="Wang J."/>
            <person name="Hu T."/>
            <person name="Zhou J."/>
            <person name="Zhang Y."/>
            <person name="Zhao Y."/>
            <person name="Liu Y."/>
            <person name="Song Y."/>
            <person name="Tong Y."/>
            <person name="Lu Y."/>
            <person name="Yang J."/>
            <person name="Xu C."/>
            <person name="Jia M."/>
            <person name="Peters R.J."/>
            <person name="Huang L."/>
            <person name="Gao W."/>
        </authorList>
    </citation>
    <scope>NUCLEOTIDE SEQUENCE [LARGE SCALE GENOMIC DNA]</scope>
    <source>
        <strain evidence="8">cv. XIE 37</strain>
        <tissue evidence="7">Leaf</tissue>
    </source>
</reference>
<sequence>MAAPQKPWKAEYAKSARSSCKTCKNNIGKEVLRLGRMVQATQFDGFMPMWNHAACILKKKNQIKSIDDVEGIELLRWDDQQQIRMYVEGAGAGAGASAFGSNDVPATKLGIEVSQTNRATCKLCSQKIMKGEVHISSKPEGQGPRGLAWHHANCFMESSPSTQVEKLSGWGSLLVSDQEAVCSLVKKIFNKSLLAKFAWAMDVDPQFRF</sequence>
<dbReference type="EMBL" id="JAAARO010000010">
    <property type="protein sequence ID" value="KAF5741879.1"/>
    <property type="molecule type" value="Genomic_DNA"/>
</dbReference>
<evidence type="ECO:0000256" key="4">
    <source>
        <dbReference type="ARBA" id="ARBA00022833"/>
    </source>
</evidence>
<accession>A0A7J7D6J3</accession>
<dbReference type="AlphaFoldDB" id="A0A7J7D6J3"/>
<evidence type="ECO:0000256" key="3">
    <source>
        <dbReference type="ARBA" id="ARBA00022771"/>
    </source>
</evidence>
<dbReference type="Proteomes" id="UP000593562">
    <property type="component" value="Unassembled WGS sequence"/>
</dbReference>
<protein>
    <recommendedName>
        <fullName evidence="6">PARP-type domain-containing protein</fullName>
    </recommendedName>
</protein>